<protein>
    <submittedName>
        <fullName evidence="1">Uncharacterized protein</fullName>
    </submittedName>
</protein>
<dbReference type="Proteomes" id="UP001431783">
    <property type="component" value="Unassembled WGS sequence"/>
</dbReference>
<evidence type="ECO:0000313" key="2">
    <source>
        <dbReference type="Proteomes" id="UP001431783"/>
    </source>
</evidence>
<sequence>MHTFEKKLGKSTICSIKTNISRPFKRLIENESYNTDEMFSGFPSPEKENIPSK</sequence>
<proteinExistence type="predicted"/>
<dbReference type="AlphaFoldDB" id="A0AAW1TIV7"/>
<organism evidence="1 2">
    <name type="scientific">Henosepilachna vigintioctopunctata</name>
    <dbReference type="NCBI Taxonomy" id="420089"/>
    <lineage>
        <taxon>Eukaryota</taxon>
        <taxon>Metazoa</taxon>
        <taxon>Ecdysozoa</taxon>
        <taxon>Arthropoda</taxon>
        <taxon>Hexapoda</taxon>
        <taxon>Insecta</taxon>
        <taxon>Pterygota</taxon>
        <taxon>Neoptera</taxon>
        <taxon>Endopterygota</taxon>
        <taxon>Coleoptera</taxon>
        <taxon>Polyphaga</taxon>
        <taxon>Cucujiformia</taxon>
        <taxon>Coccinelloidea</taxon>
        <taxon>Coccinellidae</taxon>
        <taxon>Epilachninae</taxon>
        <taxon>Epilachnini</taxon>
        <taxon>Henosepilachna</taxon>
    </lineage>
</organism>
<comment type="caution">
    <text evidence="1">The sequence shown here is derived from an EMBL/GenBank/DDBJ whole genome shotgun (WGS) entry which is preliminary data.</text>
</comment>
<reference evidence="1 2" key="1">
    <citation type="submission" date="2023-03" db="EMBL/GenBank/DDBJ databases">
        <title>Genome insight into feeding habits of ladybird beetles.</title>
        <authorList>
            <person name="Li H.-S."/>
            <person name="Huang Y.-H."/>
            <person name="Pang H."/>
        </authorList>
    </citation>
    <scope>NUCLEOTIDE SEQUENCE [LARGE SCALE GENOMIC DNA]</scope>
    <source>
        <strain evidence="1">SYSU_2023b</strain>
        <tissue evidence="1">Whole body</tissue>
    </source>
</reference>
<name>A0AAW1TIV7_9CUCU</name>
<feature type="non-terminal residue" evidence="1">
    <location>
        <position position="53"/>
    </location>
</feature>
<dbReference type="EMBL" id="JARQZJ010000003">
    <property type="protein sequence ID" value="KAK9870732.1"/>
    <property type="molecule type" value="Genomic_DNA"/>
</dbReference>
<keyword evidence="2" id="KW-1185">Reference proteome</keyword>
<evidence type="ECO:0000313" key="1">
    <source>
        <dbReference type="EMBL" id="KAK9870732.1"/>
    </source>
</evidence>
<accession>A0AAW1TIV7</accession>
<gene>
    <name evidence="1" type="ORF">WA026_008300</name>
</gene>